<dbReference type="InterPro" id="IPR027417">
    <property type="entry name" value="P-loop_NTPase"/>
</dbReference>
<evidence type="ECO:0000313" key="2">
    <source>
        <dbReference type="Proteomes" id="UP000053462"/>
    </source>
</evidence>
<name>A0A117ITI7_9EURY</name>
<dbReference type="Proteomes" id="UP000053462">
    <property type="component" value="Unassembled WGS sequence"/>
</dbReference>
<dbReference type="STRING" id="227598.APY94_03830"/>
<protein>
    <recommendedName>
        <fullName evidence="3">RecF/RecN/SMC N-terminal domain-containing protein</fullName>
    </recommendedName>
</protein>
<accession>A0A117ITI7</accession>
<reference evidence="1 2" key="1">
    <citation type="submission" date="2015-10" db="EMBL/GenBank/DDBJ databases">
        <title>Draft genome sequence of Thermococcus celericrescens strain DSM 17994.</title>
        <authorList>
            <person name="Hong S.-J."/>
            <person name="Park C.-E."/>
            <person name="Shin J.-H."/>
        </authorList>
    </citation>
    <scope>NUCLEOTIDE SEQUENCE [LARGE SCALE GENOMIC DNA]</scope>
    <source>
        <strain evidence="1 2">DSM 17994</strain>
    </source>
</reference>
<evidence type="ECO:0000313" key="1">
    <source>
        <dbReference type="EMBL" id="KUH34013.1"/>
    </source>
</evidence>
<sequence length="73" mass="8288">MEILDRFFKSGGTIPQVIIVMHHPELENVADTLYLVKNIDGASQVREVESLEGEDMTFNLLLKFFLLPSLNLP</sequence>
<keyword evidence="2" id="KW-1185">Reference proteome</keyword>
<comment type="caution">
    <text evidence="1">The sequence shown here is derived from an EMBL/GenBank/DDBJ whole genome shotgun (WGS) entry which is preliminary data.</text>
</comment>
<evidence type="ECO:0008006" key="3">
    <source>
        <dbReference type="Google" id="ProtNLM"/>
    </source>
</evidence>
<dbReference type="AlphaFoldDB" id="A0A117ITI7"/>
<proteinExistence type="predicted"/>
<organism evidence="1 2">
    <name type="scientific">Thermococcus celericrescens</name>
    <dbReference type="NCBI Taxonomy" id="227598"/>
    <lineage>
        <taxon>Archaea</taxon>
        <taxon>Methanobacteriati</taxon>
        <taxon>Methanobacteriota</taxon>
        <taxon>Thermococci</taxon>
        <taxon>Thermococcales</taxon>
        <taxon>Thermococcaceae</taxon>
        <taxon>Thermococcus</taxon>
    </lineage>
</organism>
<dbReference type="Gene3D" id="3.40.50.300">
    <property type="entry name" value="P-loop containing nucleotide triphosphate hydrolases"/>
    <property type="match status" value="1"/>
</dbReference>
<dbReference type="EMBL" id="LLYW01000012">
    <property type="protein sequence ID" value="KUH34013.1"/>
    <property type="molecule type" value="Genomic_DNA"/>
</dbReference>
<gene>
    <name evidence="1" type="ORF">APY94_03830</name>
</gene>